<name>A0AA38HI29_9CUCU</name>
<reference evidence="1" key="1">
    <citation type="journal article" date="2023" name="G3 (Bethesda)">
        <title>Whole genome assemblies of Zophobas morio and Tenebrio molitor.</title>
        <authorList>
            <person name="Kaur S."/>
            <person name="Stinson S.A."/>
            <person name="diCenzo G.C."/>
        </authorList>
    </citation>
    <scope>NUCLEOTIDE SEQUENCE</scope>
    <source>
        <strain evidence="1">QUZm001</strain>
    </source>
</reference>
<keyword evidence="2" id="KW-1185">Reference proteome</keyword>
<dbReference type="EMBL" id="JALNTZ010004100">
    <property type="protein sequence ID" value="KAJ3615513.1"/>
    <property type="molecule type" value="Genomic_DNA"/>
</dbReference>
<protein>
    <submittedName>
        <fullName evidence="1">Uncharacterized protein</fullName>
    </submittedName>
</protein>
<gene>
    <name evidence="1" type="ORF">Zmor_016357</name>
</gene>
<proteinExistence type="predicted"/>
<dbReference type="AlphaFoldDB" id="A0AA38HI29"/>
<comment type="caution">
    <text evidence="1">The sequence shown here is derived from an EMBL/GenBank/DDBJ whole genome shotgun (WGS) entry which is preliminary data.</text>
</comment>
<sequence length="137" mass="15169">MVSYTRGEQTKRLLTCPITTHWPWVASMATRFSRKPNSVADLTCTSLALALRGKHEGIGTGYLVRDIPKPQGQSAGLVHLQLPEGTILQSAFRRAYSYAKPTKRRCSNHRPEQRACPRGGPLLEGVGQEVGKKVTHF</sequence>
<accession>A0AA38HI29</accession>
<evidence type="ECO:0000313" key="1">
    <source>
        <dbReference type="EMBL" id="KAJ3615513.1"/>
    </source>
</evidence>
<organism evidence="1 2">
    <name type="scientific">Zophobas morio</name>
    <dbReference type="NCBI Taxonomy" id="2755281"/>
    <lineage>
        <taxon>Eukaryota</taxon>
        <taxon>Metazoa</taxon>
        <taxon>Ecdysozoa</taxon>
        <taxon>Arthropoda</taxon>
        <taxon>Hexapoda</taxon>
        <taxon>Insecta</taxon>
        <taxon>Pterygota</taxon>
        <taxon>Neoptera</taxon>
        <taxon>Endopterygota</taxon>
        <taxon>Coleoptera</taxon>
        <taxon>Polyphaga</taxon>
        <taxon>Cucujiformia</taxon>
        <taxon>Tenebrionidae</taxon>
        <taxon>Zophobas</taxon>
    </lineage>
</organism>
<dbReference type="Proteomes" id="UP001168821">
    <property type="component" value="Unassembled WGS sequence"/>
</dbReference>
<evidence type="ECO:0000313" key="2">
    <source>
        <dbReference type="Proteomes" id="UP001168821"/>
    </source>
</evidence>